<protein>
    <submittedName>
        <fullName evidence="1">DUF1460 domain-containing protein</fullName>
    </submittedName>
</protein>
<dbReference type="EMBL" id="JARRYG010000024">
    <property type="protein sequence ID" value="MDG4698273.1"/>
    <property type="molecule type" value="Genomic_DNA"/>
</dbReference>
<reference evidence="2" key="2">
    <citation type="submission" date="2023-07" db="EMBL/GenBank/DDBJ databases">
        <authorList>
            <person name="Yang W."/>
            <person name="Chen J."/>
            <person name="Ji P."/>
            <person name="Hu F."/>
        </authorList>
    </citation>
    <scope>NUCLEOTIDE SEQUENCE</scope>
    <source>
        <strain evidence="2">CRE-138-0111</strain>
    </source>
</reference>
<reference evidence="1" key="1">
    <citation type="submission" date="2023-03" db="EMBL/GenBank/DDBJ databases">
        <title>a new species belonging to Providencia genus.</title>
        <authorList>
            <person name="Yang W."/>
            <person name="Hu F."/>
            <person name="Shen S."/>
            <person name="Ding L."/>
            <person name="Yin D."/>
        </authorList>
    </citation>
    <scope>NUCLEOTIDE SEQUENCE</scope>
    <source>
        <strain evidence="1">CRE-3FA-0001</strain>
    </source>
</reference>
<evidence type="ECO:0000313" key="2">
    <source>
        <dbReference type="EMBL" id="MDO7856953.1"/>
    </source>
</evidence>
<dbReference type="Pfam" id="PF07313">
    <property type="entry name" value="AmiA-like"/>
    <property type="match status" value="1"/>
</dbReference>
<dbReference type="Proteomes" id="UP001176478">
    <property type="component" value="Unassembled WGS sequence"/>
</dbReference>
<sequence>MKFLFFALLSFCAVSFSSTNQPNYLLDMSDDSKLALDQVIHKVIIPNQGLPYGNLIEQVSSVFLGMPYVANTLVGGPNVSEVLVVNLEGVDCFTYLDYVAALSKSNSRNTFLSALVNTRYKDSDVAYYKRKHFFTDWYAVSPQNATDVTALISSESVTVEKKLNQKADGSEFIKGLGIHSRKVTYIPTHAINEMVLNNLKTGDYIGIYSPIKGLDVSHTGIVIRKNNQVLYRNASSLSKNMKVVDTNFLEYISSKTGIIVLRPII</sequence>
<dbReference type="RefSeq" id="WP_166687220.1">
    <property type="nucleotide sequence ID" value="NZ_JARRYG010000024.1"/>
</dbReference>
<evidence type="ECO:0000313" key="3">
    <source>
        <dbReference type="Proteomes" id="UP001156701"/>
    </source>
</evidence>
<evidence type="ECO:0000313" key="1">
    <source>
        <dbReference type="EMBL" id="MDG4698273.1"/>
    </source>
</evidence>
<dbReference type="InterPro" id="IPR010846">
    <property type="entry name" value="AmiA-like"/>
</dbReference>
<dbReference type="EMBL" id="JAUQTG010000005">
    <property type="protein sequence ID" value="MDO7856953.1"/>
    <property type="molecule type" value="Genomic_DNA"/>
</dbReference>
<dbReference type="Gene3D" id="1.10.3670.10">
    <property type="entry name" value="Putative xylanase like domain"/>
    <property type="match status" value="1"/>
</dbReference>
<keyword evidence="4" id="KW-1185">Reference proteome</keyword>
<comment type="caution">
    <text evidence="1">The sequence shown here is derived from an EMBL/GenBank/DDBJ whole genome shotgun (WGS) entry which is preliminary data.</text>
</comment>
<dbReference type="AlphaFoldDB" id="A0AA42FRZ4"/>
<dbReference type="Proteomes" id="UP001156701">
    <property type="component" value="Unassembled WGS sequence"/>
</dbReference>
<dbReference type="Gene3D" id="2.30.260.10">
    <property type="entry name" value="putative xylanase like domain"/>
    <property type="match status" value="1"/>
</dbReference>
<dbReference type="InterPro" id="IPR038765">
    <property type="entry name" value="Papain-like_cys_pep_sf"/>
</dbReference>
<proteinExistence type="predicted"/>
<dbReference type="SUPFAM" id="SSF54001">
    <property type="entry name" value="Cysteine proteinases"/>
    <property type="match status" value="1"/>
</dbReference>
<evidence type="ECO:0000313" key="4">
    <source>
        <dbReference type="Proteomes" id="UP001176478"/>
    </source>
</evidence>
<name>A0AA42FRZ4_9GAMM</name>
<organism evidence="1 3">
    <name type="scientific">Providencia huashanensis</name>
    <dbReference type="NCBI Taxonomy" id="3037798"/>
    <lineage>
        <taxon>Bacteria</taxon>
        <taxon>Pseudomonadati</taxon>
        <taxon>Pseudomonadota</taxon>
        <taxon>Gammaproteobacteria</taxon>
        <taxon>Enterobacterales</taxon>
        <taxon>Morganellaceae</taxon>
        <taxon>Providencia</taxon>
    </lineage>
</organism>
<gene>
    <name evidence="1" type="ORF">P7V44_18775</name>
    <name evidence="2" type="ORF">Q5E86_11445</name>
</gene>
<reference evidence="2" key="3">
    <citation type="journal article" date="2024" name="Int. J. Antimicrob. Agents">
        <title>Identification of a novel Providencia species showing multi-drug-resistant in three patients with hospital-acquired infection.</title>
        <authorList>
            <person name="Yang W."/>
            <person name="Chen J."/>
            <person name="Yang F."/>
            <person name="Ji P."/>
            <person name="Shen S."/>
            <person name="Yin D."/>
            <person name="Hu F."/>
        </authorList>
    </citation>
    <scope>NUCLEOTIDE SEQUENCE</scope>
    <source>
        <strain evidence="2">CRE-138-0111</strain>
    </source>
</reference>
<accession>A0AA42FRZ4</accession>